<comment type="caution">
    <text evidence="2">The sequence shown here is derived from an EMBL/GenBank/DDBJ whole genome shotgun (WGS) entry which is preliminary data.</text>
</comment>
<dbReference type="EMBL" id="BAABAV010000001">
    <property type="protein sequence ID" value="GAA4268011.1"/>
    <property type="molecule type" value="Genomic_DNA"/>
</dbReference>
<evidence type="ECO:0000313" key="2">
    <source>
        <dbReference type="EMBL" id="GAA4268011.1"/>
    </source>
</evidence>
<accession>A0ABP8E6Z7</accession>
<feature type="domain" description="Methyltransferase type 11" evidence="1">
    <location>
        <begin position="114"/>
        <end position="170"/>
    </location>
</feature>
<dbReference type="Pfam" id="PF08241">
    <property type="entry name" value="Methyltransf_11"/>
    <property type="match status" value="1"/>
</dbReference>
<dbReference type="Proteomes" id="UP001500027">
    <property type="component" value="Unassembled WGS sequence"/>
</dbReference>
<keyword evidence="2" id="KW-0489">Methyltransferase</keyword>
<evidence type="ECO:0000313" key="3">
    <source>
        <dbReference type="Proteomes" id="UP001500027"/>
    </source>
</evidence>
<gene>
    <name evidence="2" type="ORF">GCM10022257_01120</name>
</gene>
<organism evidence="2 3">
    <name type="scientific">Hyunsoonleella aestuarii</name>
    <dbReference type="NCBI Taxonomy" id="912802"/>
    <lineage>
        <taxon>Bacteria</taxon>
        <taxon>Pseudomonadati</taxon>
        <taxon>Bacteroidota</taxon>
        <taxon>Flavobacteriia</taxon>
        <taxon>Flavobacteriales</taxon>
        <taxon>Flavobacteriaceae</taxon>
    </lineage>
</organism>
<dbReference type="GO" id="GO:0008168">
    <property type="term" value="F:methyltransferase activity"/>
    <property type="evidence" value="ECO:0007669"/>
    <property type="project" value="UniProtKB-KW"/>
</dbReference>
<protein>
    <submittedName>
        <fullName evidence="2">Class I SAM-dependent methyltransferase</fullName>
    </submittedName>
</protein>
<dbReference type="CDD" id="cd02440">
    <property type="entry name" value="AdoMet_MTases"/>
    <property type="match status" value="1"/>
</dbReference>
<keyword evidence="2" id="KW-0808">Transferase</keyword>
<dbReference type="Gene3D" id="3.40.50.150">
    <property type="entry name" value="Vaccinia Virus protein VP39"/>
    <property type="match status" value="1"/>
</dbReference>
<evidence type="ECO:0000259" key="1">
    <source>
        <dbReference type="Pfam" id="PF08241"/>
    </source>
</evidence>
<dbReference type="SUPFAM" id="SSF53335">
    <property type="entry name" value="S-adenosyl-L-methionine-dependent methyltransferases"/>
    <property type="match status" value="1"/>
</dbReference>
<sequence>MIKAIKNNIKKLIATLYENKIATFYFKHKGYCPCCEKSVEFIARHNWLRDHFKCSTCSSLPRERALMHVIITKYPNWKDLQIHESSPGNRGHSVTLKAQAKNYIASQYFPNEPFGSSVKGFRNEDLENQTFKSNSFDLVVTSDVMEHIYEPEKAFREIHRTLKPGGAHIFSVPIINKHKPTQRWAAKNPDGSPHFLFEPEWHGNPADAKGSPVTFHWGYDIKNFIEKHTGAVCEIIYLDDLSKGIRAEYIEIVIAKKI</sequence>
<reference evidence="3" key="1">
    <citation type="journal article" date="2019" name="Int. J. Syst. Evol. Microbiol.">
        <title>The Global Catalogue of Microorganisms (GCM) 10K type strain sequencing project: providing services to taxonomists for standard genome sequencing and annotation.</title>
        <authorList>
            <consortium name="The Broad Institute Genomics Platform"/>
            <consortium name="The Broad Institute Genome Sequencing Center for Infectious Disease"/>
            <person name="Wu L."/>
            <person name="Ma J."/>
        </authorList>
    </citation>
    <scope>NUCLEOTIDE SEQUENCE [LARGE SCALE GENOMIC DNA]</scope>
    <source>
        <strain evidence="3">JCM 17452</strain>
    </source>
</reference>
<dbReference type="GO" id="GO:0032259">
    <property type="term" value="P:methylation"/>
    <property type="evidence" value="ECO:0007669"/>
    <property type="project" value="UniProtKB-KW"/>
</dbReference>
<name>A0ABP8E6Z7_9FLAO</name>
<proteinExistence type="predicted"/>
<dbReference type="InterPro" id="IPR029063">
    <property type="entry name" value="SAM-dependent_MTases_sf"/>
</dbReference>
<dbReference type="InterPro" id="IPR013216">
    <property type="entry name" value="Methyltransf_11"/>
</dbReference>
<keyword evidence="3" id="KW-1185">Reference proteome</keyword>